<keyword evidence="3" id="KW-1185">Reference proteome</keyword>
<sequence length="63" mass="6996">MGTPFPRCGEGPHRSGPNTRPIRARRASGTRLLQLVETRVAPSSTSCRIKSSPDGHLWWRSLL</sequence>
<organism evidence="2 3">
    <name type="scientific">Citricoccus parietis</name>
    <dbReference type="NCBI Taxonomy" id="592307"/>
    <lineage>
        <taxon>Bacteria</taxon>
        <taxon>Bacillati</taxon>
        <taxon>Actinomycetota</taxon>
        <taxon>Actinomycetes</taxon>
        <taxon>Micrococcales</taxon>
        <taxon>Micrococcaceae</taxon>
        <taxon>Citricoccus</taxon>
    </lineage>
</organism>
<accession>A0ABV5FVM9</accession>
<gene>
    <name evidence="2" type="ORF">ACFFX0_05860</name>
</gene>
<evidence type="ECO:0000313" key="3">
    <source>
        <dbReference type="Proteomes" id="UP001589575"/>
    </source>
</evidence>
<protein>
    <submittedName>
        <fullName evidence="2">Uncharacterized protein</fullName>
    </submittedName>
</protein>
<proteinExistence type="predicted"/>
<dbReference type="Proteomes" id="UP001589575">
    <property type="component" value="Unassembled WGS sequence"/>
</dbReference>
<name>A0ABV5FVM9_9MICC</name>
<comment type="caution">
    <text evidence="2">The sequence shown here is derived from an EMBL/GenBank/DDBJ whole genome shotgun (WGS) entry which is preliminary data.</text>
</comment>
<reference evidence="2 3" key="1">
    <citation type="submission" date="2024-09" db="EMBL/GenBank/DDBJ databases">
        <authorList>
            <person name="Sun Q."/>
            <person name="Mori K."/>
        </authorList>
    </citation>
    <scope>NUCLEOTIDE SEQUENCE [LARGE SCALE GENOMIC DNA]</scope>
    <source>
        <strain evidence="2 3">CCM 7609</strain>
    </source>
</reference>
<feature type="region of interest" description="Disordered" evidence="1">
    <location>
        <begin position="1"/>
        <end position="30"/>
    </location>
</feature>
<evidence type="ECO:0000313" key="2">
    <source>
        <dbReference type="EMBL" id="MFB9070743.1"/>
    </source>
</evidence>
<evidence type="ECO:0000256" key="1">
    <source>
        <dbReference type="SAM" id="MobiDB-lite"/>
    </source>
</evidence>
<dbReference type="EMBL" id="JBHMFI010000001">
    <property type="protein sequence ID" value="MFB9070743.1"/>
    <property type="molecule type" value="Genomic_DNA"/>
</dbReference>